<gene>
    <name evidence="1" type="ORF">C486_15574</name>
</gene>
<evidence type="ECO:0000313" key="2">
    <source>
        <dbReference type="Proteomes" id="UP000011592"/>
    </source>
</evidence>
<dbReference type="PATRIC" id="fig|1230459.4.peg.3112"/>
<dbReference type="EMBL" id="AOIJ01000061">
    <property type="protein sequence ID" value="ELY77537.1"/>
    <property type="molecule type" value="Genomic_DNA"/>
</dbReference>
<protein>
    <submittedName>
        <fullName evidence="1">Zinc finger SWIM domain-containing protein</fullName>
    </submittedName>
</protein>
<accession>L9YVQ3</accession>
<comment type="caution">
    <text evidence="1">The sequence shown here is derived from an EMBL/GenBank/DDBJ whole genome shotgun (WGS) entry which is preliminary data.</text>
</comment>
<keyword evidence="2" id="KW-1185">Reference proteome</keyword>
<name>L9YVQ3_9EURY</name>
<evidence type="ECO:0000313" key="1">
    <source>
        <dbReference type="EMBL" id="ELY77537.1"/>
    </source>
</evidence>
<reference evidence="1 2" key="1">
    <citation type="journal article" date="2014" name="PLoS Genet.">
        <title>Phylogenetically driven sequencing of extremely halophilic archaea reveals strategies for static and dynamic osmo-response.</title>
        <authorList>
            <person name="Becker E.A."/>
            <person name="Seitzer P.M."/>
            <person name="Tritt A."/>
            <person name="Larsen D."/>
            <person name="Krusor M."/>
            <person name="Yao A.I."/>
            <person name="Wu D."/>
            <person name="Madern D."/>
            <person name="Eisen J.A."/>
            <person name="Darling A.E."/>
            <person name="Facciotti M.T."/>
        </authorList>
    </citation>
    <scope>NUCLEOTIDE SEQUENCE [LARGE SCALE GENOMIC DNA]</scope>
    <source>
        <strain evidence="1 2">JCM 14663</strain>
    </source>
</reference>
<sequence>MESDNLETRRRYREPVAEVDSEAYFEAYRDLLEAYPAADTGRDHYKTSIEYLQEIAEFGFGTEPEAFVEHLREKHSNRPAFLDELEPAGY</sequence>
<organism evidence="1 2">
    <name type="scientific">Natrinema gari JCM 14663</name>
    <dbReference type="NCBI Taxonomy" id="1230459"/>
    <lineage>
        <taxon>Archaea</taxon>
        <taxon>Methanobacteriati</taxon>
        <taxon>Methanobacteriota</taxon>
        <taxon>Stenosarchaea group</taxon>
        <taxon>Halobacteria</taxon>
        <taxon>Halobacteriales</taxon>
        <taxon>Natrialbaceae</taxon>
        <taxon>Natrinema</taxon>
    </lineage>
</organism>
<dbReference type="Proteomes" id="UP000011592">
    <property type="component" value="Unassembled WGS sequence"/>
</dbReference>
<dbReference type="RefSeq" id="WP_008457490.1">
    <property type="nucleotide sequence ID" value="NZ_AOIJ01000061.1"/>
</dbReference>
<proteinExistence type="predicted"/>
<dbReference type="AlphaFoldDB" id="L9YVQ3"/>